<dbReference type="Proteomes" id="UP000070282">
    <property type="component" value="Unassembled WGS sequence"/>
</dbReference>
<protein>
    <recommendedName>
        <fullName evidence="4">Toxin CptA</fullName>
    </recommendedName>
</protein>
<evidence type="ECO:0008006" key="4">
    <source>
        <dbReference type="Google" id="ProtNLM"/>
    </source>
</evidence>
<comment type="caution">
    <text evidence="2">The sequence shown here is derived from an EMBL/GenBank/DDBJ whole genome shotgun (WGS) entry which is preliminary data.</text>
</comment>
<dbReference type="EMBL" id="LOCO01000010">
    <property type="protein sequence ID" value="KXO09654.1"/>
    <property type="molecule type" value="Genomic_DNA"/>
</dbReference>
<evidence type="ECO:0000313" key="3">
    <source>
        <dbReference type="Proteomes" id="UP000070282"/>
    </source>
</evidence>
<keyword evidence="1" id="KW-0472">Membrane</keyword>
<keyword evidence="1" id="KW-1133">Transmembrane helix</keyword>
<reference evidence="3" key="1">
    <citation type="submission" date="2015-12" db="EMBL/GenBank/DDBJ databases">
        <authorList>
            <person name="Lima A."/>
            <person name="Farahani Zayas N."/>
            <person name="Castro Da Silva M.A."/>
            <person name="Cabral A."/>
            <person name="Pessatti M.L."/>
        </authorList>
    </citation>
    <scope>NUCLEOTIDE SEQUENCE [LARGE SCALE GENOMIC DNA]</scope>
    <source>
        <strain evidence="3">LAMA 842</strain>
    </source>
</reference>
<organism evidence="2 3">
    <name type="scientific">Marinobacter excellens LAMA 842</name>
    <dbReference type="NCBI Taxonomy" id="1306954"/>
    <lineage>
        <taxon>Bacteria</taxon>
        <taxon>Pseudomonadati</taxon>
        <taxon>Pseudomonadota</taxon>
        <taxon>Gammaproteobacteria</taxon>
        <taxon>Pseudomonadales</taxon>
        <taxon>Marinobacteraceae</taxon>
        <taxon>Marinobacter</taxon>
    </lineage>
</organism>
<evidence type="ECO:0000256" key="1">
    <source>
        <dbReference type="SAM" id="Phobius"/>
    </source>
</evidence>
<sequence>MSSRIDLTLSPSGITGLLASAPWILLSAFAIGAALETSLWLLMVGPVTIAFAWRNFRRYGLLRSPRAVKALRTDSGGITCQFGDGHETPVRVCASSTLGASCLILKLHPQDSRSGSIMVMITGKIGPFQANAPEPEFRRLRVWLRIGHTRNAH</sequence>
<feature type="transmembrane region" description="Helical" evidence="1">
    <location>
        <begin position="12"/>
        <end position="33"/>
    </location>
</feature>
<name>A0A137SB49_9GAMM</name>
<keyword evidence="1" id="KW-0812">Transmembrane</keyword>
<evidence type="ECO:0000313" key="2">
    <source>
        <dbReference type="EMBL" id="KXO09654.1"/>
    </source>
</evidence>
<keyword evidence="3" id="KW-1185">Reference proteome</keyword>
<dbReference type="PATRIC" id="fig|1306954.6.peg.506"/>
<feature type="transmembrane region" description="Helical" evidence="1">
    <location>
        <begin position="39"/>
        <end position="56"/>
    </location>
</feature>
<dbReference type="AlphaFoldDB" id="A0A137SB49"/>
<proteinExistence type="predicted"/>
<gene>
    <name evidence="2" type="ORF">J122_2226</name>
</gene>
<accession>A0A137SB49</accession>
<dbReference type="RefSeq" id="WP_061332285.1">
    <property type="nucleotide sequence ID" value="NZ_LOCO01000010.1"/>
</dbReference>